<feature type="transmembrane region" description="Helical" evidence="1">
    <location>
        <begin position="49"/>
        <end position="70"/>
    </location>
</feature>
<evidence type="ECO:0000256" key="2">
    <source>
        <dbReference type="SAM" id="Coils"/>
    </source>
</evidence>
<dbReference type="InterPro" id="IPR040115">
    <property type="entry name" value="Lnp"/>
</dbReference>
<keyword evidence="1" id="KW-0479">Metal-binding</keyword>
<protein>
    <recommendedName>
        <fullName evidence="1">Endoplasmic reticulum junction formation protein lunapark</fullName>
    </recommendedName>
</protein>
<proteinExistence type="inferred from homology"/>
<sequence>MGLFNFLGKQDFDVAAFEKELSLLSSRIQETQSRIDGLNKTKKAVQRYLTYYVAAFYILWIAYTMVMLGNDLRTQTSLMLLLIKALRSRVSIAVGLPVTAICVRYLLTILFDFFIKRQKNVLRSSLEGRRNKLEDLKKKTNFDATQGIINRYDSRASAPQPLKMKPSSRARKESPVAPSENSQEGKTNVSLTGNKPTQSMNKSITLRQDQRTLQDKLLDYIIGSDHNESVENRYALICERCFTHNGLAPPGCKDPSGVIFICRKCGCLNGRKALSHQSNSGFSKTSTSSPSAELSQSPFIERASE</sequence>
<evidence type="ECO:0000313" key="6">
    <source>
        <dbReference type="Proteomes" id="UP000825434"/>
    </source>
</evidence>
<comment type="subcellular location">
    <subcellularLocation>
        <location evidence="1">Endoplasmic reticulum membrane</location>
        <topology evidence="1">Multi-pass membrane protein</topology>
    </subcellularLocation>
</comment>
<evidence type="ECO:0000256" key="1">
    <source>
        <dbReference type="RuleBase" id="RU367073"/>
    </source>
</evidence>
<dbReference type="Proteomes" id="UP000825434">
    <property type="component" value="Chromosome 7"/>
</dbReference>
<feature type="region of interest" description="Disordered" evidence="3">
    <location>
        <begin position="274"/>
        <end position="305"/>
    </location>
</feature>
<organism evidence="5 6">
    <name type="scientific">Candidozyma haemuli</name>
    <dbReference type="NCBI Taxonomy" id="45357"/>
    <lineage>
        <taxon>Eukaryota</taxon>
        <taxon>Fungi</taxon>
        <taxon>Dikarya</taxon>
        <taxon>Ascomycota</taxon>
        <taxon>Saccharomycotina</taxon>
        <taxon>Pichiomycetes</taxon>
        <taxon>Metschnikowiaceae</taxon>
        <taxon>Candidozyma</taxon>
    </lineage>
</organism>
<comment type="function">
    <text evidence="1">Plays a role in determining ER morphology.</text>
</comment>
<comment type="domain">
    <text evidence="1">The C4-type zinc finger motif is necessary both for its ER three-way tubular junction localization and formation.</text>
</comment>
<gene>
    <name evidence="5" type="ORF">CA3LBN_004621</name>
</gene>
<accession>A0ABX8IE17</accession>
<evidence type="ECO:0000313" key="5">
    <source>
        <dbReference type="EMBL" id="QWU90260.1"/>
    </source>
</evidence>
<feature type="coiled-coil region" evidence="2">
    <location>
        <begin position="14"/>
        <end position="41"/>
    </location>
</feature>
<evidence type="ECO:0000256" key="3">
    <source>
        <dbReference type="SAM" id="MobiDB-lite"/>
    </source>
</evidence>
<keyword evidence="2" id="KW-0175">Coiled coil</keyword>
<keyword evidence="1" id="KW-1133">Transmembrane helix</keyword>
<feature type="transmembrane region" description="Helical" evidence="1">
    <location>
        <begin position="90"/>
        <end position="115"/>
    </location>
</feature>
<comment type="similarity">
    <text evidence="1">Belongs to the lunapark family.</text>
</comment>
<keyword evidence="1" id="KW-0862">Zinc</keyword>
<dbReference type="Pfam" id="PF10058">
    <property type="entry name" value="Zn_ribbon_10"/>
    <property type="match status" value="1"/>
</dbReference>
<keyword evidence="1" id="KW-0863">Zinc-finger</keyword>
<dbReference type="InterPro" id="IPR019273">
    <property type="entry name" value="Lunapark_Znf"/>
</dbReference>
<evidence type="ECO:0000259" key="4">
    <source>
        <dbReference type="Pfam" id="PF10058"/>
    </source>
</evidence>
<reference evidence="5 6" key="1">
    <citation type="submission" date="2021-06" db="EMBL/GenBank/DDBJ databases">
        <title>Candida outbreak in Lebanon.</title>
        <authorList>
            <person name="Finianos M."/>
        </authorList>
    </citation>
    <scope>NUCLEOTIDE SEQUENCE [LARGE SCALE GENOMIC DNA]</scope>
    <source>
        <strain evidence="5">CA3LBN</strain>
    </source>
</reference>
<feature type="region of interest" description="Disordered" evidence="3">
    <location>
        <begin position="157"/>
        <end position="207"/>
    </location>
</feature>
<feature type="compositionally biased region" description="Low complexity" evidence="3">
    <location>
        <begin position="278"/>
        <end position="297"/>
    </location>
</feature>
<keyword evidence="6" id="KW-1185">Reference proteome</keyword>
<feature type="domain" description="Lunapark zinc ribbon" evidence="4">
    <location>
        <begin position="214"/>
        <end position="269"/>
    </location>
</feature>
<keyword evidence="1" id="KW-0812">Transmembrane</keyword>
<feature type="compositionally biased region" description="Polar residues" evidence="3">
    <location>
        <begin position="179"/>
        <end position="207"/>
    </location>
</feature>
<keyword evidence="1" id="KW-0472">Membrane</keyword>
<dbReference type="PANTHER" id="PTHR22166">
    <property type="entry name" value="ENDOPLASMIC RETICULUM JUNCTION FORMATION PROTEIN LUNAPARK"/>
    <property type="match status" value="1"/>
</dbReference>
<dbReference type="EMBL" id="CP076667">
    <property type="protein sequence ID" value="QWU90260.1"/>
    <property type="molecule type" value="Genomic_DNA"/>
</dbReference>
<dbReference type="PANTHER" id="PTHR22166:SF12">
    <property type="entry name" value="ENDOPLASMIC RETICULUM JUNCTION FORMATION PROTEIN LUNAPARK"/>
    <property type="match status" value="1"/>
</dbReference>
<name>A0ABX8IE17_9ASCO</name>
<keyword evidence="1" id="KW-0256">Endoplasmic reticulum</keyword>